<dbReference type="GeneID" id="34461909"/>
<feature type="transmembrane region" description="Helical" evidence="1">
    <location>
        <begin position="41"/>
        <end position="59"/>
    </location>
</feature>
<organism evidence="2 3">
    <name type="scientific">Aspergillus glaucus CBS 516.65</name>
    <dbReference type="NCBI Taxonomy" id="1160497"/>
    <lineage>
        <taxon>Eukaryota</taxon>
        <taxon>Fungi</taxon>
        <taxon>Dikarya</taxon>
        <taxon>Ascomycota</taxon>
        <taxon>Pezizomycotina</taxon>
        <taxon>Eurotiomycetes</taxon>
        <taxon>Eurotiomycetidae</taxon>
        <taxon>Eurotiales</taxon>
        <taxon>Aspergillaceae</taxon>
        <taxon>Aspergillus</taxon>
        <taxon>Aspergillus subgen. Aspergillus</taxon>
    </lineage>
</organism>
<dbReference type="AlphaFoldDB" id="A0A1L9VUP7"/>
<evidence type="ECO:0000313" key="2">
    <source>
        <dbReference type="EMBL" id="OJJ87643.1"/>
    </source>
</evidence>
<keyword evidence="1" id="KW-0472">Membrane</keyword>
<proteinExistence type="predicted"/>
<sequence>MSPQYRVYKHLSGLSTPCATNRPPLLTPYCLIRHDATPTTIPLFLILPHLLVSPFLPFLRVHSYEIRRNQAPDFVITDLLVLGRNKVC</sequence>
<gene>
    <name evidence="2" type="ORF">ASPGLDRAFT_42677</name>
</gene>
<dbReference type="VEuPathDB" id="FungiDB:ASPGLDRAFT_42677"/>
<evidence type="ECO:0000313" key="3">
    <source>
        <dbReference type="Proteomes" id="UP000184300"/>
    </source>
</evidence>
<protein>
    <submittedName>
        <fullName evidence="2">Uncharacterized protein</fullName>
    </submittedName>
</protein>
<dbReference type="RefSeq" id="XP_022404326.1">
    <property type="nucleotide sequence ID" value="XM_022545648.1"/>
</dbReference>
<keyword evidence="3" id="KW-1185">Reference proteome</keyword>
<accession>A0A1L9VUP7</accession>
<dbReference type="Proteomes" id="UP000184300">
    <property type="component" value="Unassembled WGS sequence"/>
</dbReference>
<keyword evidence="1" id="KW-0812">Transmembrane</keyword>
<reference evidence="3" key="1">
    <citation type="journal article" date="2017" name="Genome Biol.">
        <title>Comparative genomics reveals high biological diversity and specific adaptations in the industrially and medically important fungal genus Aspergillus.</title>
        <authorList>
            <person name="de Vries R.P."/>
            <person name="Riley R."/>
            <person name="Wiebenga A."/>
            <person name="Aguilar-Osorio G."/>
            <person name="Amillis S."/>
            <person name="Uchima C.A."/>
            <person name="Anderluh G."/>
            <person name="Asadollahi M."/>
            <person name="Askin M."/>
            <person name="Barry K."/>
            <person name="Battaglia E."/>
            <person name="Bayram O."/>
            <person name="Benocci T."/>
            <person name="Braus-Stromeyer S.A."/>
            <person name="Caldana C."/>
            <person name="Canovas D."/>
            <person name="Cerqueira G.C."/>
            <person name="Chen F."/>
            <person name="Chen W."/>
            <person name="Choi C."/>
            <person name="Clum A."/>
            <person name="Dos Santos R.A."/>
            <person name="Damasio A.R."/>
            <person name="Diallinas G."/>
            <person name="Emri T."/>
            <person name="Fekete E."/>
            <person name="Flipphi M."/>
            <person name="Freyberg S."/>
            <person name="Gallo A."/>
            <person name="Gournas C."/>
            <person name="Habgood R."/>
            <person name="Hainaut M."/>
            <person name="Harispe M.L."/>
            <person name="Henrissat B."/>
            <person name="Hilden K.S."/>
            <person name="Hope R."/>
            <person name="Hossain A."/>
            <person name="Karabika E."/>
            <person name="Karaffa L."/>
            <person name="Karanyi Z."/>
            <person name="Krasevec N."/>
            <person name="Kuo A."/>
            <person name="Kusch H."/>
            <person name="LaButti K."/>
            <person name="Lagendijk E.L."/>
            <person name="Lapidus A."/>
            <person name="Levasseur A."/>
            <person name="Lindquist E."/>
            <person name="Lipzen A."/>
            <person name="Logrieco A.F."/>
            <person name="MacCabe A."/>
            <person name="Maekelae M.R."/>
            <person name="Malavazi I."/>
            <person name="Melin P."/>
            <person name="Meyer V."/>
            <person name="Mielnichuk N."/>
            <person name="Miskei M."/>
            <person name="Molnar A.P."/>
            <person name="Mule G."/>
            <person name="Ngan C.Y."/>
            <person name="Orejas M."/>
            <person name="Orosz E."/>
            <person name="Ouedraogo J.P."/>
            <person name="Overkamp K.M."/>
            <person name="Park H.-S."/>
            <person name="Perrone G."/>
            <person name="Piumi F."/>
            <person name="Punt P.J."/>
            <person name="Ram A.F."/>
            <person name="Ramon A."/>
            <person name="Rauscher S."/>
            <person name="Record E."/>
            <person name="Riano-Pachon D.M."/>
            <person name="Robert V."/>
            <person name="Roehrig J."/>
            <person name="Ruller R."/>
            <person name="Salamov A."/>
            <person name="Salih N.S."/>
            <person name="Samson R.A."/>
            <person name="Sandor E."/>
            <person name="Sanguinetti M."/>
            <person name="Schuetze T."/>
            <person name="Sepcic K."/>
            <person name="Shelest E."/>
            <person name="Sherlock G."/>
            <person name="Sophianopoulou V."/>
            <person name="Squina F.M."/>
            <person name="Sun H."/>
            <person name="Susca A."/>
            <person name="Todd R.B."/>
            <person name="Tsang A."/>
            <person name="Unkles S.E."/>
            <person name="van de Wiele N."/>
            <person name="van Rossen-Uffink D."/>
            <person name="Oliveira J.V."/>
            <person name="Vesth T.C."/>
            <person name="Visser J."/>
            <person name="Yu J.-H."/>
            <person name="Zhou M."/>
            <person name="Andersen M.R."/>
            <person name="Archer D.B."/>
            <person name="Baker S.E."/>
            <person name="Benoit I."/>
            <person name="Brakhage A.A."/>
            <person name="Braus G.H."/>
            <person name="Fischer R."/>
            <person name="Frisvad J.C."/>
            <person name="Goldman G.H."/>
            <person name="Houbraken J."/>
            <person name="Oakley B."/>
            <person name="Pocsi I."/>
            <person name="Scazzocchio C."/>
            <person name="Seiboth B."/>
            <person name="vanKuyk P.A."/>
            <person name="Wortman J."/>
            <person name="Dyer P.S."/>
            <person name="Grigoriev I.V."/>
        </authorList>
    </citation>
    <scope>NUCLEOTIDE SEQUENCE [LARGE SCALE GENOMIC DNA]</scope>
    <source>
        <strain evidence="3">CBS 516.65</strain>
    </source>
</reference>
<dbReference type="EMBL" id="KV878890">
    <property type="protein sequence ID" value="OJJ87643.1"/>
    <property type="molecule type" value="Genomic_DNA"/>
</dbReference>
<evidence type="ECO:0000256" key="1">
    <source>
        <dbReference type="SAM" id="Phobius"/>
    </source>
</evidence>
<name>A0A1L9VUP7_ASPGL</name>
<keyword evidence="1" id="KW-1133">Transmembrane helix</keyword>